<feature type="compositionally biased region" description="Low complexity" evidence="1">
    <location>
        <begin position="630"/>
        <end position="640"/>
    </location>
</feature>
<feature type="compositionally biased region" description="Polar residues" evidence="1">
    <location>
        <begin position="527"/>
        <end position="537"/>
    </location>
</feature>
<reference evidence="2 3" key="1">
    <citation type="submission" date="2018-04" db="EMBL/GenBank/DDBJ databases">
        <authorList>
            <person name="Zhang X."/>
            <person name="Yuan J."/>
            <person name="Li F."/>
            <person name="Xiang J."/>
        </authorList>
    </citation>
    <scope>NUCLEOTIDE SEQUENCE [LARGE SCALE GENOMIC DNA]</scope>
    <source>
        <tissue evidence="2">Muscle</tissue>
    </source>
</reference>
<feature type="compositionally biased region" description="Polar residues" evidence="1">
    <location>
        <begin position="772"/>
        <end position="787"/>
    </location>
</feature>
<feature type="compositionally biased region" description="Basic and acidic residues" evidence="1">
    <location>
        <begin position="454"/>
        <end position="469"/>
    </location>
</feature>
<name>A0A423SGU2_PENVA</name>
<feature type="compositionally biased region" description="Pro residues" evidence="1">
    <location>
        <begin position="188"/>
        <end position="197"/>
    </location>
</feature>
<dbReference type="Proteomes" id="UP000283509">
    <property type="component" value="Unassembled WGS sequence"/>
</dbReference>
<feature type="compositionally biased region" description="Basic and acidic residues" evidence="1">
    <location>
        <begin position="393"/>
        <end position="408"/>
    </location>
</feature>
<feature type="compositionally biased region" description="Basic and acidic residues" evidence="1">
    <location>
        <begin position="788"/>
        <end position="798"/>
    </location>
</feature>
<feature type="region of interest" description="Disordered" evidence="1">
    <location>
        <begin position="393"/>
        <end position="412"/>
    </location>
</feature>
<feature type="compositionally biased region" description="Pro residues" evidence="1">
    <location>
        <begin position="206"/>
        <end position="218"/>
    </location>
</feature>
<feature type="compositionally biased region" description="Low complexity" evidence="1">
    <location>
        <begin position="484"/>
        <end position="498"/>
    </location>
</feature>
<feature type="compositionally biased region" description="Polar residues" evidence="1">
    <location>
        <begin position="221"/>
        <end position="231"/>
    </location>
</feature>
<proteinExistence type="predicted"/>
<dbReference type="EMBL" id="QCYY01003438">
    <property type="protein sequence ID" value="ROT63468.1"/>
    <property type="molecule type" value="Genomic_DNA"/>
</dbReference>
<evidence type="ECO:0000256" key="1">
    <source>
        <dbReference type="SAM" id="MobiDB-lite"/>
    </source>
</evidence>
<feature type="region of interest" description="Disordered" evidence="1">
    <location>
        <begin position="112"/>
        <end position="151"/>
    </location>
</feature>
<dbReference type="AlphaFoldDB" id="A0A423SGU2"/>
<feature type="compositionally biased region" description="Polar residues" evidence="1">
    <location>
        <begin position="661"/>
        <end position="671"/>
    </location>
</feature>
<feature type="compositionally biased region" description="Basic and acidic residues" evidence="1">
    <location>
        <begin position="672"/>
        <end position="771"/>
    </location>
</feature>
<feature type="compositionally biased region" description="Basic and acidic residues" evidence="1">
    <location>
        <begin position="930"/>
        <end position="941"/>
    </location>
</feature>
<feature type="compositionally biased region" description="Polar residues" evidence="1">
    <location>
        <begin position="801"/>
        <end position="810"/>
    </location>
</feature>
<keyword evidence="3" id="KW-1185">Reference proteome</keyword>
<feature type="compositionally biased region" description="Basic and acidic residues" evidence="1">
    <location>
        <begin position="811"/>
        <end position="827"/>
    </location>
</feature>
<feature type="compositionally biased region" description="Basic and acidic residues" evidence="1">
    <location>
        <begin position="651"/>
        <end position="660"/>
    </location>
</feature>
<feature type="region of interest" description="Disordered" evidence="1">
    <location>
        <begin position="274"/>
        <end position="354"/>
    </location>
</feature>
<feature type="compositionally biased region" description="Low complexity" evidence="1">
    <location>
        <begin position="871"/>
        <end position="894"/>
    </location>
</feature>
<feature type="compositionally biased region" description="Low complexity" evidence="1">
    <location>
        <begin position="968"/>
        <end position="986"/>
    </location>
</feature>
<evidence type="ECO:0000313" key="2">
    <source>
        <dbReference type="EMBL" id="ROT63468.1"/>
    </source>
</evidence>
<comment type="caution">
    <text evidence="2">The sequence shown here is derived from an EMBL/GenBank/DDBJ whole genome shotgun (WGS) entry which is preliminary data.</text>
</comment>
<accession>A0A423SGU2</accession>
<reference evidence="2 3" key="2">
    <citation type="submission" date="2019-01" db="EMBL/GenBank/DDBJ databases">
        <title>The decoding of complex shrimp genome reveals the adaptation for benthos swimmer, frequently molting mechanism and breeding impact on genome.</title>
        <authorList>
            <person name="Sun Y."/>
            <person name="Gao Y."/>
            <person name="Yu Y."/>
        </authorList>
    </citation>
    <scope>NUCLEOTIDE SEQUENCE [LARGE SCALE GENOMIC DNA]</scope>
    <source>
        <tissue evidence="2">Muscle</tissue>
    </source>
</reference>
<feature type="compositionally biased region" description="Polar residues" evidence="1">
    <location>
        <begin position="608"/>
        <end position="619"/>
    </location>
</feature>
<feature type="region of interest" description="Disordered" evidence="1">
    <location>
        <begin position="865"/>
        <end position="1008"/>
    </location>
</feature>
<protein>
    <submittedName>
        <fullName evidence="2">Protein Shroom</fullName>
    </submittedName>
</protein>
<sequence length="1046" mass="115590">MLVLACAFVGSDSMIEGDAELPELHLWSTPNLDDAEDGSSMVTKKSSMYSYLHGTSSSSSKGGMGGSGVVGGRYWDVTMGADDTPDREDYAHHLRSSSYQLLHSRQLSALSSGSAGSYHSRQHSNTSNYSESDDLSPRADLGPGHTHHAHHHGMDRARFFSYDNLGPESASHKYHGSWNMSEPDLTLAPPPYSPPGPGFQHSSPISPIPPTSAPPPPQTSVRHSPTSNAPLSTGRHPSSPPPPPVRDASSLKYIKYGPGHEKYPSWPVPAAAANQVMPPGPPAHDANVSGLPESSLSPAPQGSHRSKSWTEQSEYPKEKSGGYARPYNKKPFNPSFQRQLKTVMERTEKLPKEALHNNLREDMFSSSNYSFMDSYYKPSSAYYPLYDRDGRPLDDKDYSIPSPPERDLGPMGEATLGQVTAAQFEEYARRYEEFGYTDLMGTTPLLDQLRRESVTWDGSSERDSGRGESESVADSARYSNGRESVTTVVTNSSSASSSETLKWHGSLSDISIMSGHSRDPRGDHNIVHSSRVQAPQRHNSESVLYYGVDGRGKPPHGRLGHESRDHRDLRRSIRDTESGYPRPSREGKWSREVERNNEMNNLKKFPSYSYTQPLSQITEAPTAEMRETPRSPTRSPQSPTIDISKPPSVAERIHELERQSRSTAPEGTSSRWPRDQSGSRERGDSRDLRETKRPREDSTSQDTRETCDTVESRPSKEPRDPREHRDNRDLSREHREPSETRGHQRRGSRDSQRGDMRLEFSRTEQKCENGDTLRSPSTLGPSASRSPTQKDADGRPFGHENFQNLLNTFTEVDRSDRGDRVLERPERTSSNVSYSYLDPEKKLKVSDATLKSIQKQAVMSFYERHAGKSSGGASLSDLSSASSQSSLVSSPTASEGSQGKWSGPSHASMIQTVRTDRSGRAGKGLARLGRVPEGESDEHSLKPPRRRSMSGRDSGSEGGADDLSKAGSSQRSSLASETASSSRSEQPPALPQKQSQQVHQEVTWRRQEPIQRAAVPVKQISYALLTSCFDDAVLRIRRPSSVVNPV</sequence>
<feature type="region of interest" description="Disordered" evidence="1">
    <location>
        <begin position="454"/>
        <end position="843"/>
    </location>
</feature>
<feature type="compositionally biased region" description="Basic and acidic residues" evidence="1">
    <location>
        <begin position="559"/>
        <end position="597"/>
    </location>
</feature>
<feature type="region of interest" description="Disordered" evidence="1">
    <location>
        <begin position="185"/>
        <end position="250"/>
    </location>
</feature>
<evidence type="ECO:0000313" key="3">
    <source>
        <dbReference type="Proteomes" id="UP000283509"/>
    </source>
</evidence>
<feature type="compositionally biased region" description="Basic and acidic residues" evidence="1">
    <location>
        <begin position="343"/>
        <end position="354"/>
    </location>
</feature>
<gene>
    <name evidence="2" type="ORF">C7M84_018680</name>
</gene>
<feature type="compositionally biased region" description="Basic and acidic residues" evidence="1">
    <location>
        <begin position="516"/>
        <end position="526"/>
    </location>
</feature>
<organism evidence="2 3">
    <name type="scientific">Penaeus vannamei</name>
    <name type="common">Whiteleg shrimp</name>
    <name type="synonym">Litopenaeus vannamei</name>
    <dbReference type="NCBI Taxonomy" id="6689"/>
    <lineage>
        <taxon>Eukaryota</taxon>
        <taxon>Metazoa</taxon>
        <taxon>Ecdysozoa</taxon>
        <taxon>Arthropoda</taxon>
        <taxon>Crustacea</taxon>
        <taxon>Multicrustacea</taxon>
        <taxon>Malacostraca</taxon>
        <taxon>Eumalacostraca</taxon>
        <taxon>Eucarida</taxon>
        <taxon>Decapoda</taxon>
        <taxon>Dendrobranchiata</taxon>
        <taxon>Penaeoidea</taxon>
        <taxon>Penaeidae</taxon>
        <taxon>Penaeus</taxon>
    </lineage>
</organism>
<dbReference type="OrthoDB" id="6373583at2759"/>